<comment type="caution">
    <text evidence="2">The sequence shown here is derived from an EMBL/GenBank/DDBJ whole genome shotgun (WGS) entry which is preliminary data.</text>
</comment>
<feature type="signal peptide" evidence="1">
    <location>
        <begin position="1"/>
        <end position="16"/>
    </location>
</feature>
<organism evidence="2 3">
    <name type="scientific">Mucilaginibacter ximonensis</name>
    <dbReference type="NCBI Taxonomy" id="538021"/>
    <lineage>
        <taxon>Bacteria</taxon>
        <taxon>Pseudomonadati</taxon>
        <taxon>Bacteroidota</taxon>
        <taxon>Sphingobacteriia</taxon>
        <taxon>Sphingobacteriales</taxon>
        <taxon>Sphingobacteriaceae</taxon>
        <taxon>Mucilaginibacter</taxon>
    </lineage>
</organism>
<evidence type="ECO:0000256" key="1">
    <source>
        <dbReference type="SAM" id="SignalP"/>
    </source>
</evidence>
<evidence type="ECO:0008006" key="4">
    <source>
        <dbReference type="Google" id="ProtNLM"/>
    </source>
</evidence>
<dbReference type="Proteomes" id="UP001597557">
    <property type="component" value="Unassembled WGS sequence"/>
</dbReference>
<evidence type="ECO:0000313" key="3">
    <source>
        <dbReference type="Proteomes" id="UP001597557"/>
    </source>
</evidence>
<sequence>MKKIIFLVLLAQGAKAQFLGGFFSQQSDKEKLMLTQIAEYDVYLHALKTGYTITQAGLNTAQQLKGGTFNLHTAYFKSLAQVNPVVSNNPKGKAIISVAAKIGTVFSTEVSFQQQQKQLSSAEMTYLRKVYDNLVSKCQTDINDLTAVLTPGKLQLTDQERLDRLDKIYAVMQDKYAFSCSFTAKCHTLATSRAQAKNSKSQLKQLYGIQ</sequence>
<keyword evidence="3" id="KW-1185">Reference proteome</keyword>
<dbReference type="EMBL" id="JBHUPD010000001">
    <property type="protein sequence ID" value="MFD2871937.1"/>
    <property type="molecule type" value="Genomic_DNA"/>
</dbReference>
<reference evidence="3" key="1">
    <citation type="journal article" date="2019" name="Int. J. Syst. Evol. Microbiol.">
        <title>The Global Catalogue of Microorganisms (GCM) 10K type strain sequencing project: providing services to taxonomists for standard genome sequencing and annotation.</title>
        <authorList>
            <consortium name="The Broad Institute Genomics Platform"/>
            <consortium name="The Broad Institute Genome Sequencing Center for Infectious Disease"/>
            <person name="Wu L."/>
            <person name="Ma J."/>
        </authorList>
    </citation>
    <scope>NUCLEOTIDE SEQUENCE [LARGE SCALE GENOMIC DNA]</scope>
    <source>
        <strain evidence="3">KCTC 22437</strain>
    </source>
</reference>
<feature type="chain" id="PRO_5047306134" description="TerB family tellurite resistance protein" evidence="1">
    <location>
        <begin position="17"/>
        <end position="210"/>
    </location>
</feature>
<dbReference type="RefSeq" id="WP_377183107.1">
    <property type="nucleotide sequence ID" value="NZ_JBHUPD010000001.1"/>
</dbReference>
<accession>A0ABW5YAX5</accession>
<keyword evidence="1" id="KW-0732">Signal</keyword>
<protein>
    <recommendedName>
        <fullName evidence="4">TerB family tellurite resistance protein</fullName>
    </recommendedName>
</protein>
<name>A0ABW5YAX5_9SPHI</name>
<evidence type="ECO:0000313" key="2">
    <source>
        <dbReference type="EMBL" id="MFD2871937.1"/>
    </source>
</evidence>
<gene>
    <name evidence="2" type="ORF">ACFS5N_05625</name>
</gene>
<proteinExistence type="predicted"/>